<comment type="caution">
    <text evidence="1">The sequence shown here is derived from an EMBL/GenBank/DDBJ whole genome shotgun (WGS) entry which is preliminary data.</text>
</comment>
<evidence type="ECO:0000313" key="1">
    <source>
        <dbReference type="EMBL" id="OIQ74726.1"/>
    </source>
</evidence>
<reference evidence="1" key="1">
    <citation type="submission" date="2016-10" db="EMBL/GenBank/DDBJ databases">
        <title>Sequence of Gallionella enrichment culture.</title>
        <authorList>
            <person name="Poehlein A."/>
            <person name="Muehling M."/>
            <person name="Daniel R."/>
        </authorList>
    </citation>
    <scope>NUCLEOTIDE SEQUENCE</scope>
</reference>
<protein>
    <submittedName>
        <fullName evidence="1">Uncharacterized protein</fullName>
    </submittedName>
</protein>
<sequence>MSTPSTPDMRRAFTAVAMMLNMNTATMARMPSAAQRGASTYLRPWLISQSVDSAVGPVCTTANTAATARNAAQNTQNITLASRMPTTSRSTSCGRYQ</sequence>
<proteinExistence type="predicted"/>
<dbReference type="EMBL" id="MLJW01002406">
    <property type="protein sequence ID" value="OIQ74726.1"/>
    <property type="molecule type" value="Genomic_DNA"/>
</dbReference>
<gene>
    <name evidence="1" type="ORF">GALL_436190</name>
</gene>
<accession>A0A1J5PSY8</accession>
<organism evidence="1">
    <name type="scientific">mine drainage metagenome</name>
    <dbReference type="NCBI Taxonomy" id="410659"/>
    <lineage>
        <taxon>unclassified sequences</taxon>
        <taxon>metagenomes</taxon>
        <taxon>ecological metagenomes</taxon>
    </lineage>
</organism>
<dbReference type="AlphaFoldDB" id="A0A1J5PSY8"/>
<name>A0A1J5PSY8_9ZZZZ</name>